<accession>A0A392W761</accession>
<organism evidence="1 2">
    <name type="scientific">Trifolium medium</name>
    <dbReference type="NCBI Taxonomy" id="97028"/>
    <lineage>
        <taxon>Eukaryota</taxon>
        <taxon>Viridiplantae</taxon>
        <taxon>Streptophyta</taxon>
        <taxon>Embryophyta</taxon>
        <taxon>Tracheophyta</taxon>
        <taxon>Spermatophyta</taxon>
        <taxon>Magnoliopsida</taxon>
        <taxon>eudicotyledons</taxon>
        <taxon>Gunneridae</taxon>
        <taxon>Pentapetalae</taxon>
        <taxon>rosids</taxon>
        <taxon>fabids</taxon>
        <taxon>Fabales</taxon>
        <taxon>Fabaceae</taxon>
        <taxon>Papilionoideae</taxon>
        <taxon>50 kb inversion clade</taxon>
        <taxon>NPAAA clade</taxon>
        <taxon>Hologalegina</taxon>
        <taxon>IRL clade</taxon>
        <taxon>Trifolieae</taxon>
        <taxon>Trifolium</taxon>
    </lineage>
</organism>
<name>A0A392W761_9FABA</name>
<sequence length="41" mass="4807">MLTDSNYHSWPPSMHRTLGKRMKLEFIDHTIPIPIDPFDPA</sequence>
<evidence type="ECO:0008006" key="3">
    <source>
        <dbReference type="Google" id="ProtNLM"/>
    </source>
</evidence>
<evidence type="ECO:0000313" key="2">
    <source>
        <dbReference type="Proteomes" id="UP000265520"/>
    </source>
</evidence>
<evidence type="ECO:0000313" key="1">
    <source>
        <dbReference type="EMBL" id="MCI95562.1"/>
    </source>
</evidence>
<proteinExistence type="predicted"/>
<feature type="non-terminal residue" evidence="1">
    <location>
        <position position="41"/>
    </location>
</feature>
<dbReference type="EMBL" id="LXQA011390690">
    <property type="protein sequence ID" value="MCI95562.1"/>
    <property type="molecule type" value="Genomic_DNA"/>
</dbReference>
<protein>
    <recommendedName>
        <fullName evidence="3">Retrotransposon Copia-like N-terminal domain-containing protein</fullName>
    </recommendedName>
</protein>
<keyword evidence="2" id="KW-1185">Reference proteome</keyword>
<comment type="caution">
    <text evidence="1">The sequence shown here is derived from an EMBL/GenBank/DDBJ whole genome shotgun (WGS) entry which is preliminary data.</text>
</comment>
<dbReference type="AlphaFoldDB" id="A0A392W761"/>
<reference evidence="1 2" key="1">
    <citation type="journal article" date="2018" name="Front. Plant Sci.">
        <title>Red Clover (Trifolium pratense) and Zigzag Clover (T. medium) - A Picture of Genomic Similarities and Differences.</title>
        <authorList>
            <person name="Dluhosova J."/>
            <person name="Istvanek J."/>
            <person name="Nedelnik J."/>
            <person name="Repkova J."/>
        </authorList>
    </citation>
    <scope>NUCLEOTIDE SEQUENCE [LARGE SCALE GENOMIC DNA]</scope>
    <source>
        <strain evidence="2">cv. 10/8</strain>
        <tissue evidence="1">Leaf</tissue>
    </source>
</reference>
<dbReference type="Proteomes" id="UP000265520">
    <property type="component" value="Unassembled WGS sequence"/>
</dbReference>